<feature type="transmembrane region" description="Helical" evidence="7">
    <location>
        <begin position="154"/>
        <end position="173"/>
    </location>
</feature>
<dbReference type="InterPro" id="IPR045069">
    <property type="entry name" value="MATE_euk"/>
</dbReference>
<evidence type="ECO:0000256" key="4">
    <source>
        <dbReference type="ARBA" id="ARBA00022989"/>
    </source>
</evidence>
<feature type="transmembrane region" description="Helical" evidence="7">
    <location>
        <begin position="461"/>
        <end position="482"/>
    </location>
</feature>
<evidence type="ECO:0000313" key="8">
    <source>
        <dbReference type="EMBL" id="CAE2283074.1"/>
    </source>
</evidence>
<organism evidence="8">
    <name type="scientific">Odontella aurita</name>
    <dbReference type="NCBI Taxonomy" id="265563"/>
    <lineage>
        <taxon>Eukaryota</taxon>
        <taxon>Sar</taxon>
        <taxon>Stramenopiles</taxon>
        <taxon>Ochrophyta</taxon>
        <taxon>Bacillariophyta</taxon>
        <taxon>Mediophyceae</taxon>
        <taxon>Biddulphiophycidae</taxon>
        <taxon>Eupodiscales</taxon>
        <taxon>Odontellaceae</taxon>
        <taxon>Odontella</taxon>
    </lineage>
</organism>
<evidence type="ECO:0000256" key="5">
    <source>
        <dbReference type="ARBA" id="ARBA00023136"/>
    </source>
</evidence>
<feature type="transmembrane region" description="Helical" evidence="7">
    <location>
        <begin position="340"/>
        <end position="369"/>
    </location>
</feature>
<dbReference type="EMBL" id="HBKQ01056677">
    <property type="protein sequence ID" value="CAE2283074.1"/>
    <property type="molecule type" value="Transcribed_RNA"/>
</dbReference>
<feature type="transmembrane region" description="Helical" evidence="7">
    <location>
        <begin position="266"/>
        <end position="285"/>
    </location>
</feature>
<keyword evidence="4 7" id="KW-1133">Transmembrane helix</keyword>
<dbReference type="CDD" id="cd13132">
    <property type="entry name" value="MATE_eukaryotic"/>
    <property type="match status" value="1"/>
</dbReference>
<protein>
    <recommendedName>
        <fullName evidence="9">Multidrug and toxin extrusion protein</fullName>
    </recommendedName>
</protein>
<feature type="transmembrane region" description="Helical" evidence="7">
    <location>
        <begin position="305"/>
        <end position="328"/>
    </location>
</feature>
<dbReference type="GO" id="GO:0042910">
    <property type="term" value="F:xenobiotic transmembrane transporter activity"/>
    <property type="evidence" value="ECO:0007669"/>
    <property type="project" value="InterPro"/>
</dbReference>
<feature type="transmembrane region" description="Helical" evidence="7">
    <location>
        <begin position="375"/>
        <end position="397"/>
    </location>
</feature>
<evidence type="ECO:0000256" key="1">
    <source>
        <dbReference type="ARBA" id="ARBA00004141"/>
    </source>
</evidence>
<dbReference type="PANTHER" id="PTHR11206">
    <property type="entry name" value="MULTIDRUG RESISTANCE PROTEIN"/>
    <property type="match status" value="1"/>
</dbReference>
<dbReference type="GO" id="GO:0015297">
    <property type="term" value="F:antiporter activity"/>
    <property type="evidence" value="ECO:0007669"/>
    <property type="project" value="InterPro"/>
</dbReference>
<feature type="transmembrane region" description="Helical" evidence="7">
    <location>
        <begin position="417"/>
        <end position="441"/>
    </location>
</feature>
<feature type="transmembrane region" description="Helical" evidence="7">
    <location>
        <begin position="117"/>
        <end position="142"/>
    </location>
</feature>
<keyword evidence="3 7" id="KW-0812">Transmembrane</keyword>
<feature type="region of interest" description="Disordered" evidence="6">
    <location>
        <begin position="73"/>
        <end position="95"/>
    </location>
</feature>
<sequence>MSAHRDSVTEAASLVHSLSAIFRLSVYDEDNIDFEKVAAVDSLTPDATEEEQCGAVESTHLLAAARSPLSVSARSSGSASASLSDEESGRGRRRTLGGHERLLGDVFYSELRSMISLSIPIVATYVLEILPGLMSIVLVGHIQSPSQGEYLDATAMAAAFMNMFGASVGIGLATAMDTLCSQAFGAKEPQRMGVYLQTGVLVLAVFCIIVGISFYFSTDILRILGQPDSVSVLTGEAVRALLPGIPFLFLYELLRKVLQAQNISAPMFFVAAAANCIHIGLGYFLVYHTSMGWIGASVARSACNISFFSLLLPYVITSGLAKTFWTGIRLREALQGIPSFLSLGVPGMLQLCFEWWAFEVIALICGLLPNAVESIGANAVMMNISSTVYMIYLGVSISGNVRIGNALGAGDAKRARIAAMIAMGACCFNALLCATLLLVFHNILPSLFTHNDDIGILASELIFVGAAFQVPDAINGAIQGVFRGQGRQNLGAKLNFVAYYLLGIPVGAALAFWWGWGVVGIWCGMTVGLSFIALVGTVIVFRSDWCGLSEEAMDRVKKDARACVV</sequence>
<evidence type="ECO:0000256" key="3">
    <source>
        <dbReference type="ARBA" id="ARBA00022692"/>
    </source>
</evidence>
<reference evidence="8" key="1">
    <citation type="submission" date="2021-01" db="EMBL/GenBank/DDBJ databases">
        <authorList>
            <person name="Corre E."/>
            <person name="Pelletier E."/>
            <person name="Niang G."/>
            <person name="Scheremetjew M."/>
            <person name="Finn R."/>
            <person name="Kale V."/>
            <person name="Holt S."/>
            <person name="Cochrane G."/>
            <person name="Meng A."/>
            <person name="Brown T."/>
            <person name="Cohen L."/>
        </authorList>
    </citation>
    <scope>NUCLEOTIDE SEQUENCE</scope>
    <source>
        <strain evidence="8">Isolate 1302-5</strain>
    </source>
</reference>
<feature type="transmembrane region" description="Helical" evidence="7">
    <location>
        <begin position="519"/>
        <end position="541"/>
    </location>
</feature>
<keyword evidence="5 7" id="KW-0472">Membrane</keyword>
<evidence type="ECO:0000256" key="2">
    <source>
        <dbReference type="ARBA" id="ARBA00010199"/>
    </source>
</evidence>
<proteinExistence type="inferred from homology"/>
<evidence type="ECO:0008006" key="9">
    <source>
        <dbReference type="Google" id="ProtNLM"/>
    </source>
</evidence>
<accession>A0A7S4K4T3</accession>
<gene>
    <name evidence="8" type="ORF">OAUR00152_LOCUS38759</name>
</gene>
<dbReference type="GO" id="GO:1990961">
    <property type="term" value="P:xenobiotic detoxification by transmembrane export across the plasma membrane"/>
    <property type="evidence" value="ECO:0007669"/>
    <property type="project" value="InterPro"/>
</dbReference>
<dbReference type="Pfam" id="PF01554">
    <property type="entry name" value="MatE"/>
    <property type="match status" value="2"/>
</dbReference>
<dbReference type="NCBIfam" id="TIGR00797">
    <property type="entry name" value="matE"/>
    <property type="match status" value="1"/>
</dbReference>
<dbReference type="AlphaFoldDB" id="A0A7S4K4T3"/>
<evidence type="ECO:0000256" key="7">
    <source>
        <dbReference type="SAM" id="Phobius"/>
    </source>
</evidence>
<name>A0A7S4K4T3_9STRA</name>
<feature type="compositionally biased region" description="Low complexity" evidence="6">
    <location>
        <begin position="73"/>
        <end position="83"/>
    </location>
</feature>
<comment type="subcellular location">
    <subcellularLocation>
        <location evidence="1">Membrane</location>
        <topology evidence="1">Multi-pass membrane protein</topology>
    </subcellularLocation>
</comment>
<dbReference type="GO" id="GO:0016020">
    <property type="term" value="C:membrane"/>
    <property type="evidence" value="ECO:0007669"/>
    <property type="project" value="UniProtKB-SubCell"/>
</dbReference>
<dbReference type="InterPro" id="IPR002528">
    <property type="entry name" value="MATE_fam"/>
</dbReference>
<feature type="transmembrane region" description="Helical" evidence="7">
    <location>
        <begin position="237"/>
        <end position="254"/>
    </location>
</feature>
<feature type="transmembrane region" description="Helical" evidence="7">
    <location>
        <begin position="194"/>
        <end position="217"/>
    </location>
</feature>
<comment type="similarity">
    <text evidence="2">Belongs to the multi antimicrobial extrusion (MATE) (TC 2.A.66.1) family.</text>
</comment>
<feature type="transmembrane region" description="Helical" evidence="7">
    <location>
        <begin position="494"/>
        <end position="513"/>
    </location>
</feature>
<evidence type="ECO:0000256" key="6">
    <source>
        <dbReference type="SAM" id="MobiDB-lite"/>
    </source>
</evidence>